<dbReference type="AlphaFoldDB" id="A0AAV5MLJ3"/>
<dbReference type="GO" id="GO:0042273">
    <property type="term" value="P:ribosomal large subunit biogenesis"/>
    <property type="evidence" value="ECO:0007669"/>
    <property type="project" value="TreeGrafter"/>
</dbReference>
<dbReference type="PANTHER" id="PTHR13182:SF8">
    <property type="entry name" value="CYTOPLASMIC 60S SUBUNIT BIOGENESIS FACTOR ZNF622"/>
    <property type="match status" value="1"/>
</dbReference>
<gene>
    <name evidence="2" type="ORF">SLEP1_g56608</name>
</gene>
<accession>A0AAV5MLJ3</accession>
<feature type="compositionally biased region" description="Acidic residues" evidence="1">
    <location>
        <begin position="125"/>
        <end position="136"/>
    </location>
</feature>
<proteinExistence type="predicted"/>
<dbReference type="GO" id="GO:0030687">
    <property type="term" value="C:preribosome, large subunit precursor"/>
    <property type="evidence" value="ECO:0007669"/>
    <property type="project" value="TreeGrafter"/>
</dbReference>
<feature type="region of interest" description="Disordered" evidence="1">
    <location>
        <begin position="114"/>
        <end position="136"/>
    </location>
</feature>
<dbReference type="Proteomes" id="UP001054252">
    <property type="component" value="Unassembled WGS sequence"/>
</dbReference>
<dbReference type="EMBL" id="BPVZ01000324">
    <property type="protein sequence ID" value="GKV49884.1"/>
    <property type="molecule type" value="Genomic_DNA"/>
</dbReference>
<evidence type="ECO:0000313" key="3">
    <source>
        <dbReference type="Proteomes" id="UP001054252"/>
    </source>
</evidence>
<evidence type="ECO:0008006" key="4">
    <source>
        <dbReference type="Google" id="ProtNLM"/>
    </source>
</evidence>
<comment type="caution">
    <text evidence="2">The sequence shown here is derived from an EMBL/GenBank/DDBJ whole genome shotgun (WGS) entry which is preliminary data.</text>
</comment>
<keyword evidence="3" id="KW-1185">Reference proteome</keyword>
<evidence type="ECO:0000313" key="2">
    <source>
        <dbReference type="EMBL" id="GKV49884.1"/>
    </source>
</evidence>
<protein>
    <recommendedName>
        <fullName evidence="4">C2H2-type domain-containing protein</fullName>
    </recommendedName>
</protein>
<organism evidence="2 3">
    <name type="scientific">Rubroshorea leprosula</name>
    <dbReference type="NCBI Taxonomy" id="152421"/>
    <lineage>
        <taxon>Eukaryota</taxon>
        <taxon>Viridiplantae</taxon>
        <taxon>Streptophyta</taxon>
        <taxon>Embryophyta</taxon>
        <taxon>Tracheophyta</taxon>
        <taxon>Spermatophyta</taxon>
        <taxon>Magnoliopsida</taxon>
        <taxon>eudicotyledons</taxon>
        <taxon>Gunneridae</taxon>
        <taxon>Pentapetalae</taxon>
        <taxon>rosids</taxon>
        <taxon>malvids</taxon>
        <taxon>Malvales</taxon>
        <taxon>Dipterocarpaceae</taxon>
        <taxon>Rubroshorea</taxon>
    </lineage>
</organism>
<sequence>MPGLTCNACNREFNDDAEQKLHYKSDWRRYNLKRKVELLESLKLCFLLGNLHLLEKNKQNETSMLDSCGKEYWSFQAYDQHLKSRSHHIMRGSQGTNQSKEEKVIIKPLPGRVVNKPTASREANGDESEDEWEEVDPEEELVEVASKSLTALNVDESASSNNMNTNGERKTVKMRRRNWIHHVVLCVI</sequence>
<dbReference type="InterPro" id="IPR040025">
    <property type="entry name" value="Znf622/Rei1/Reh1"/>
</dbReference>
<evidence type="ECO:0000256" key="1">
    <source>
        <dbReference type="SAM" id="MobiDB-lite"/>
    </source>
</evidence>
<dbReference type="PANTHER" id="PTHR13182">
    <property type="entry name" value="ZINC FINGER PROTEIN 622"/>
    <property type="match status" value="1"/>
</dbReference>
<name>A0AAV5MLJ3_9ROSI</name>
<reference evidence="2 3" key="1">
    <citation type="journal article" date="2021" name="Commun. Biol.">
        <title>The genome of Shorea leprosula (Dipterocarpaceae) highlights the ecological relevance of drought in aseasonal tropical rainforests.</title>
        <authorList>
            <person name="Ng K.K.S."/>
            <person name="Kobayashi M.J."/>
            <person name="Fawcett J.A."/>
            <person name="Hatakeyama M."/>
            <person name="Paape T."/>
            <person name="Ng C.H."/>
            <person name="Ang C.C."/>
            <person name="Tnah L.H."/>
            <person name="Lee C.T."/>
            <person name="Nishiyama T."/>
            <person name="Sese J."/>
            <person name="O'Brien M.J."/>
            <person name="Copetti D."/>
            <person name="Mohd Noor M.I."/>
            <person name="Ong R.C."/>
            <person name="Putra M."/>
            <person name="Sireger I.Z."/>
            <person name="Indrioko S."/>
            <person name="Kosugi Y."/>
            <person name="Izuno A."/>
            <person name="Isagi Y."/>
            <person name="Lee S.L."/>
            <person name="Shimizu K.K."/>
        </authorList>
    </citation>
    <scope>NUCLEOTIDE SEQUENCE [LARGE SCALE GENOMIC DNA]</scope>
    <source>
        <strain evidence="2">214</strain>
    </source>
</reference>